<keyword evidence="7" id="KW-0812">Transmembrane</keyword>
<evidence type="ECO:0000256" key="2">
    <source>
        <dbReference type="ARBA" id="ARBA00004323"/>
    </source>
</evidence>
<dbReference type="Pfam" id="PF13334">
    <property type="entry name" value="DUF4094"/>
    <property type="match status" value="1"/>
</dbReference>
<dbReference type="UniPathway" id="UPA00378"/>
<keyword evidence="11" id="KW-0472">Membrane</keyword>
<evidence type="ECO:0000256" key="1">
    <source>
        <dbReference type="ARBA" id="ARBA00001936"/>
    </source>
</evidence>
<evidence type="ECO:0000256" key="3">
    <source>
        <dbReference type="ARBA" id="ARBA00004922"/>
    </source>
</evidence>
<dbReference type="PANTHER" id="PTHR11214:SF226">
    <property type="entry name" value="BETA-1,3-GALACTOSYLTRANSFERASE 7"/>
    <property type="match status" value="1"/>
</dbReference>
<evidence type="ECO:0000256" key="7">
    <source>
        <dbReference type="ARBA" id="ARBA00022692"/>
    </source>
</evidence>
<reference evidence="15 16" key="1">
    <citation type="journal article" date="2014" name="Am. J. Bot.">
        <title>Genome assembly and annotation for red clover (Trifolium pratense; Fabaceae).</title>
        <authorList>
            <person name="Istvanek J."/>
            <person name="Jaros M."/>
            <person name="Krenek A."/>
            <person name="Repkova J."/>
        </authorList>
    </citation>
    <scope>NUCLEOTIDE SEQUENCE [LARGE SCALE GENOMIC DNA]</scope>
    <source>
        <strain evidence="16">cv. Tatra</strain>
        <tissue evidence="15">Young leaves</tissue>
    </source>
</reference>
<keyword evidence="10 13" id="KW-0333">Golgi apparatus</keyword>
<feature type="domain" description="DUF4094" evidence="14">
    <location>
        <begin position="121"/>
        <end position="192"/>
    </location>
</feature>
<dbReference type="STRING" id="57577.A0A2K3PKI2"/>
<evidence type="ECO:0000256" key="5">
    <source>
        <dbReference type="ARBA" id="ARBA00022676"/>
    </source>
</evidence>
<proteinExistence type="inferred from homology"/>
<comment type="cofactor">
    <cofactor evidence="1 13">
        <name>Mn(2+)</name>
        <dbReference type="ChEBI" id="CHEBI:29035"/>
    </cofactor>
</comment>
<comment type="subcellular location">
    <subcellularLocation>
        <location evidence="2 13">Golgi apparatus membrane</location>
        <topology evidence="2 13">Single-pass type II membrane protein</topology>
    </subcellularLocation>
</comment>
<keyword evidence="5 13" id="KW-0328">Glycosyltransferase</keyword>
<dbReference type="InterPro" id="IPR002659">
    <property type="entry name" value="Glyco_trans_31"/>
</dbReference>
<dbReference type="EMBL" id="ASHM01007983">
    <property type="protein sequence ID" value="PNY15806.1"/>
    <property type="molecule type" value="Genomic_DNA"/>
</dbReference>
<evidence type="ECO:0000256" key="6">
    <source>
        <dbReference type="ARBA" id="ARBA00022679"/>
    </source>
</evidence>
<accession>A0A2K3PKI2</accession>
<evidence type="ECO:0000256" key="11">
    <source>
        <dbReference type="ARBA" id="ARBA00023136"/>
    </source>
</evidence>
<evidence type="ECO:0000259" key="14">
    <source>
        <dbReference type="Pfam" id="PF13334"/>
    </source>
</evidence>
<keyword evidence="8" id="KW-0735">Signal-anchor</keyword>
<comment type="pathway">
    <text evidence="3">Protein modification; protein glycosylation.</text>
</comment>
<dbReference type="GO" id="GO:0000139">
    <property type="term" value="C:Golgi membrane"/>
    <property type="evidence" value="ECO:0007669"/>
    <property type="project" value="UniProtKB-SubCell"/>
</dbReference>
<keyword evidence="6 15" id="KW-0808">Transferase</keyword>
<dbReference type="FunFam" id="3.90.550.50:FF:000002">
    <property type="entry name" value="Hexosyltransferase"/>
    <property type="match status" value="1"/>
</dbReference>
<evidence type="ECO:0000256" key="4">
    <source>
        <dbReference type="ARBA" id="ARBA00008661"/>
    </source>
</evidence>
<organism evidence="15 16">
    <name type="scientific">Trifolium pratense</name>
    <name type="common">Red clover</name>
    <dbReference type="NCBI Taxonomy" id="57577"/>
    <lineage>
        <taxon>Eukaryota</taxon>
        <taxon>Viridiplantae</taxon>
        <taxon>Streptophyta</taxon>
        <taxon>Embryophyta</taxon>
        <taxon>Tracheophyta</taxon>
        <taxon>Spermatophyta</taxon>
        <taxon>Magnoliopsida</taxon>
        <taxon>eudicotyledons</taxon>
        <taxon>Gunneridae</taxon>
        <taxon>Pentapetalae</taxon>
        <taxon>rosids</taxon>
        <taxon>fabids</taxon>
        <taxon>Fabales</taxon>
        <taxon>Fabaceae</taxon>
        <taxon>Papilionoideae</taxon>
        <taxon>50 kb inversion clade</taxon>
        <taxon>NPAAA clade</taxon>
        <taxon>Hologalegina</taxon>
        <taxon>IRL clade</taxon>
        <taxon>Trifolieae</taxon>
        <taxon>Trifolium</taxon>
    </lineage>
</organism>
<evidence type="ECO:0000256" key="13">
    <source>
        <dbReference type="RuleBase" id="RU363063"/>
    </source>
</evidence>
<evidence type="ECO:0000313" key="16">
    <source>
        <dbReference type="Proteomes" id="UP000236291"/>
    </source>
</evidence>
<dbReference type="AlphaFoldDB" id="A0A2K3PKI2"/>
<keyword evidence="9" id="KW-1133">Transmembrane helix</keyword>
<comment type="caution">
    <text evidence="15">The sequence shown here is derived from an EMBL/GenBank/DDBJ whole genome shotgun (WGS) entry which is preliminary data.</text>
</comment>
<reference evidence="15 16" key="2">
    <citation type="journal article" date="2017" name="Front. Plant Sci.">
        <title>Gene Classification and Mining of Molecular Markers Useful in Red Clover (Trifolium pratense) Breeding.</title>
        <authorList>
            <person name="Istvanek J."/>
            <person name="Dluhosova J."/>
            <person name="Dluhos P."/>
            <person name="Patkova L."/>
            <person name="Nedelnik J."/>
            <person name="Repkova J."/>
        </authorList>
    </citation>
    <scope>NUCLEOTIDE SEQUENCE [LARGE SCALE GENOMIC DNA]</scope>
    <source>
        <strain evidence="16">cv. Tatra</strain>
        <tissue evidence="15">Young leaves</tissue>
    </source>
</reference>
<gene>
    <name evidence="15" type="ORF">L195_g012509</name>
</gene>
<dbReference type="GO" id="GO:0048531">
    <property type="term" value="F:beta-1,3-galactosyltransferase activity"/>
    <property type="evidence" value="ECO:0007669"/>
    <property type="project" value="TreeGrafter"/>
</dbReference>
<sequence>MDMLQQAHQHSSMLLMPWCKAMAAPGQGYLKCNVDVSFFATTDAISLGWCIRDSQDKFLLAGSNIISWNGRLNRIKGEALTRKLSVKLFKETSLMLYLKVIHKFLLMPLPSHLHIMDSQLMWEQPESSGVIISKHQRDQQELQVISEDCDTKKKQDKPKDDMNELYKTHEAIQALDKQVSMLQMELAAARSSREINSSGSATTSGEGASKKKKAFIVIGINTAFSSRKRRDSVRETWMPQGEQLLQLEREKGIIIRFMIGHSATSNSILDRAIDSEEAQHKDFLRLQHVEGYHELSAKTKIFFSTAVALWDADFYVKVDDDVHVNLGVLAATLARHRSKPRVYIGCMKSGPVLSRKDVKYHEPEFWKFGEEGNKYFRHATGQIYAISKALATYISINQPILHKYANEDVSLGAWFIGLEVEHIDDRSMCCGTPPDCEWKAQAGNICVASFDWSCSGICKSVEKIKYVHSKCGEGDGAVWSALF</sequence>
<protein>
    <recommendedName>
        <fullName evidence="13">Hexosyltransferase</fullName>
        <ecNumber evidence="13">2.4.1.-</ecNumber>
    </recommendedName>
</protein>
<evidence type="ECO:0000256" key="10">
    <source>
        <dbReference type="ARBA" id="ARBA00023034"/>
    </source>
</evidence>
<dbReference type="Pfam" id="PF01762">
    <property type="entry name" value="Galactosyl_T"/>
    <property type="match status" value="1"/>
</dbReference>
<evidence type="ECO:0000313" key="15">
    <source>
        <dbReference type="EMBL" id="PNY15806.1"/>
    </source>
</evidence>
<comment type="similarity">
    <text evidence="4 13">Belongs to the glycosyltransferase 31 family.</text>
</comment>
<dbReference type="Proteomes" id="UP000236291">
    <property type="component" value="Unassembled WGS sequence"/>
</dbReference>
<dbReference type="PANTHER" id="PTHR11214">
    <property type="entry name" value="BETA-1,3-N-ACETYLGLUCOSAMINYLTRANSFERASE"/>
    <property type="match status" value="1"/>
</dbReference>
<name>A0A2K3PKI2_TRIPR</name>
<dbReference type="EC" id="2.4.1.-" evidence="13"/>
<evidence type="ECO:0000256" key="8">
    <source>
        <dbReference type="ARBA" id="ARBA00022968"/>
    </source>
</evidence>
<dbReference type="Gene3D" id="3.90.550.50">
    <property type="match status" value="1"/>
</dbReference>
<dbReference type="InterPro" id="IPR025298">
    <property type="entry name" value="DUF4094"/>
</dbReference>
<evidence type="ECO:0000256" key="9">
    <source>
        <dbReference type="ARBA" id="ARBA00022989"/>
    </source>
</evidence>
<evidence type="ECO:0000256" key="12">
    <source>
        <dbReference type="ARBA" id="ARBA00023211"/>
    </source>
</evidence>
<keyword evidence="12 13" id="KW-0464">Manganese</keyword>